<keyword evidence="2" id="KW-1185">Reference proteome</keyword>
<accession>A0AAE1T0P0</accession>
<protein>
    <submittedName>
        <fullName evidence="1">Uncharacterized protein</fullName>
    </submittedName>
</protein>
<evidence type="ECO:0000313" key="1">
    <source>
        <dbReference type="EMBL" id="KAK4379815.1"/>
    </source>
</evidence>
<evidence type="ECO:0000313" key="2">
    <source>
        <dbReference type="Proteomes" id="UP001291623"/>
    </source>
</evidence>
<gene>
    <name evidence="1" type="ORF">RND71_001677</name>
</gene>
<name>A0AAE1T0P0_9SOLA</name>
<comment type="caution">
    <text evidence="1">The sequence shown here is derived from an EMBL/GenBank/DDBJ whole genome shotgun (WGS) entry which is preliminary data.</text>
</comment>
<proteinExistence type="predicted"/>
<dbReference type="Proteomes" id="UP001291623">
    <property type="component" value="Unassembled WGS sequence"/>
</dbReference>
<reference evidence="1" key="1">
    <citation type="submission" date="2023-12" db="EMBL/GenBank/DDBJ databases">
        <title>Genome assembly of Anisodus tanguticus.</title>
        <authorList>
            <person name="Wang Y.-J."/>
        </authorList>
    </citation>
    <scope>NUCLEOTIDE SEQUENCE</scope>
    <source>
        <strain evidence="1">KB-2021</strain>
        <tissue evidence="1">Leaf</tissue>
    </source>
</reference>
<dbReference type="EMBL" id="JAVYJV010000001">
    <property type="protein sequence ID" value="KAK4379815.1"/>
    <property type="molecule type" value="Genomic_DNA"/>
</dbReference>
<sequence length="126" mass="13312">MTRSTIDVSEISTNDVVGKVLGKEHSGKVRCLGLGVGVSTGTGYPDTRSEPILLEGQLTGSHYYVARHRHRQSPLCSSRLAVASHSQPLLSLVVIVSHSRSLTKVAMAKASTASTTRACIGLIKTA</sequence>
<organism evidence="1 2">
    <name type="scientific">Anisodus tanguticus</name>
    <dbReference type="NCBI Taxonomy" id="243964"/>
    <lineage>
        <taxon>Eukaryota</taxon>
        <taxon>Viridiplantae</taxon>
        <taxon>Streptophyta</taxon>
        <taxon>Embryophyta</taxon>
        <taxon>Tracheophyta</taxon>
        <taxon>Spermatophyta</taxon>
        <taxon>Magnoliopsida</taxon>
        <taxon>eudicotyledons</taxon>
        <taxon>Gunneridae</taxon>
        <taxon>Pentapetalae</taxon>
        <taxon>asterids</taxon>
        <taxon>lamiids</taxon>
        <taxon>Solanales</taxon>
        <taxon>Solanaceae</taxon>
        <taxon>Solanoideae</taxon>
        <taxon>Hyoscyameae</taxon>
        <taxon>Anisodus</taxon>
    </lineage>
</organism>
<dbReference type="AlphaFoldDB" id="A0AAE1T0P0"/>